<organism evidence="4 5">
    <name type="scientific">Sphingobacterium paucimobilis HER1398</name>
    <dbReference type="NCBI Taxonomy" id="1346330"/>
    <lineage>
        <taxon>Bacteria</taxon>
        <taxon>Pseudomonadati</taxon>
        <taxon>Bacteroidota</taxon>
        <taxon>Sphingobacteriia</taxon>
        <taxon>Sphingobacteriales</taxon>
        <taxon>Sphingobacteriaceae</taxon>
        <taxon>Sphingobacterium</taxon>
    </lineage>
</organism>
<keyword evidence="5" id="KW-1185">Reference proteome</keyword>
<evidence type="ECO:0000313" key="4">
    <source>
        <dbReference type="EMBL" id="ERJ57697.1"/>
    </source>
</evidence>
<dbReference type="GO" id="GO:0016989">
    <property type="term" value="F:sigma factor antagonist activity"/>
    <property type="evidence" value="ECO:0007669"/>
    <property type="project" value="TreeGrafter"/>
</dbReference>
<keyword evidence="1" id="KW-0472">Membrane</keyword>
<dbReference type="InterPro" id="IPR006860">
    <property type="entry name" value="FecR"/>
</dbReference>
<keyword evidence="1" id="KW-0812">Transmembrane</keyword>
<comment type="caution">
    <text evidence="4">The sequence shown here is derived from an EMBL/GenBank/DDBJ whole genome shotgun (WGS) entry which is preliminary data.</text>
</comment>
<feature type="domain" description="Protein FecR C-terminal" evidence="3">
    <location>
        <begin position="324"/>
        <end position="378"/>
    </location>
</feature>
<evidence type="ECO:0000259" key="3">
    <source>
        <dbReference type="Pfam" id="PF16344"/>
    </source>
</evidence>
<evidence type="ECO:0000256" key="1">
    <source>
        <dbReference type="SAM" id="Phobius"/>
    </source>
</evidence>
<dbReference type="STRING" id="1346330.M472_02850"/>
<dbReference type="AlphaFoldDB" id="U2HQF2"/>
<dbReference type="PANTHER" id="PTHR30273">
    <property type="entry name" value="PERIPLASMIC SIGNAL SENSOR AND SIGMA FACTOR ACTIVATOR FECR-RELATED"/>
    <property type="match status" value="1"/>
</dbReference>
<feature type="domain" description="FecR protein" evidence="2">
    <location>
        <begin position="181"/>
        <end position="273"/>
    </location>
</feature>
<dbReference type="PANTHER" id="PTHR30273:SF2">
    <property type="entry name" value="PROTEIN FECR"/>
    <property type="match status" value="1"/>
</dbReference>
<dbReference type="EMBL" id="ATDL01000021">
    <property type="protein sequence ID" value="ERJ57697.1"/>
    <property type="molecule type" value="Genomic_DNA"/>
</dbReference>
<feature type="transmembrane region" description="Helical" evidence="1">
    <location>
        <begin position="93"/>
        <end position="113"/>
    </location>
</feature>
<protein>
    <recommendedName>
        <fullName evidence="6">FecR protein domain-containing protein</fullName>
    </recommendedName>
</protein>
<accession>U2HQF2</accession>
<dbReference type="InterPro" id="IPR032508">
    <property type="entry name" value="FecR_C"/>
</dbReference>
<reference evidence="4 5" key="1">
    <citation type="journal article" date="2013" name="Genome Announc.">
        <title>The Draft Genome Sequence of Sphingomonas paucimobilis Strain HER1398 (Proteobacteria), Host to the Giant PAU Phage, Indicates That It Is a Member of the Genus Sphingobacterium (Bacteroidetes).</title>
        <authorList>
            <person name="White R.A.III."/>
            <person name="Suttle C.A."/>
        </authorList>
    </citation>
    <scope>NUCLEOTIDE SEQUENCE [LARGE SCALE GENOMIC DNA]</scope>
    <source>
        <strain evidence="4 5">HER1398</strain>
    </source>
</reference>
<dbReference type="Gene3D" id="3.55.50.30">
    <property type="match status" value="1"/>
</dbReference>
<evidence type="ECO:0000313" key="5">
    <source>
        <dbReference type="Proteomes" id="UP000016584"/>
    </source>
</evidence>
<name>U2HQF2_9SPHI</name>
<evidence type="ECO:0008006" key="6">
    <source>
        <dbReference type="Google" id="ProtNLM"/>
    </source>
</evidence>
<keyword evidence="1" id="KW-1133">Transmembrane helix</keyword>
<dbReference type="Pfam" id="PF16344">
    <property type="entry name" value="FecR_C"/>
    <property type="match status" value="1"/>
</dbReference>
<dbReference type="Pfam" id="PF04773">
    <property type="entry name" value="FecR"/>
    <property type="match status" value="1"/>
</dbReference>
<gene>
    <name evidence="4" type="ORF">M472_02850</name>
</gene>
<dbReference type="PATRIC" id="fig|1346330.5.peg.3664"/>
<sequence>MLKSVNKKLYHKFITNSCTPEELLRIFILFGTEDTSELKNLIHDELSSEGNSTDHTQPEDHNTLLHVKENLNQYISSQQETDNRKVRTLPWSWIKYAAVLIAVGFAGYAWFLAQHTSDSLVHIEPLEDVVPLNGTAYIQLANNKSIPLRKDQQLIVDEQSISYANGDQIDESLLSTDSISVITPAGSTYTLQLSDGTKVWLNAKSKITYPRKWGNERRVNMQGELYFEVAHDKTKPFFVTSGTQEIRVLGTAFNVNAYPEMGMIRSTLIKGSIALTIRDKKTDQFIDSKKLIPGQEAIHHLKQQIVRLQKANTKAITAWRNDVFYFNNTPLEELMSTIERWYDVDVIYQNANFKEVFNGEIERSNSLKELMQILEQSGLTSKLLRVDGKNTIVVSNKTNPH</sequence>
<proteinExistence type="predicted"/>
<dbReference type="eggNOG" id="COG3712">
    <property type="taxonomic scope" value="Bacteria"/>
</dbReference>
<evidence type="ECO:0000259" key="2">
    <source>
        <dbReference type="Pfam" id="PF04773"/>
    </source>
</evidence>
<dbReference type="InterPro" id="IPR012373">
    <property type="entry name" value="Ferrdict_sens_TM"/>
</dbReference>
<dbReference type="Proteomes" id="UP000016584">
    <property type="component" value="Unassembled WGS sequence"/>
</dbReference>
<dbReference type="Gene3D" id="2.60.120.1440">
    <property type="match status" value="1"/>
</dbReference>